<dbReference type="SUPFAM" id="SSF81296">
    <property type="entry name" value="E set domains"/>
    <property type="match status" value="2"/>
</dbReference>
<dbReference type="InterPro" id="IPR002909">
    <property type="entry name" value="IPT_dom"/>
</dbReference>
<evidence type="ECO:0000256" key="18">
    <source>
        <dbReference type="PROSITE-ProRule" id="PRU00352"/>
    </source>
</evidence>
<dbReference type="InterPro" id="IPR008266">
    <property type="entry name" value="Tyr_kinase_AS"/>
</dbReference>
<keyword evidence="19" id="KW-0067">ATP-binding</keyword>
<feature type="region of interest" description="Disordered" evidence="20">
    <location>
        <begin position="811"/>
        <end position="834"/>
    </location>
</feature>
<evidence type="ECO:0000256" key="14">
    <source>
        <dbReference type="ARBA" id="ARBA00030820"/>
    </source>
</evidence>
<evidence type="ECO:0000256" key="19">
    <source>
        <dbReference type="PROSITE-ProRule" id="PRU10141"/>
    </source>
</evidence>
<dbReference type="Proteomes" id="UP000749559">
    <property type="component" value="Unassembled WGS sequence"/>
</dbReference>
<dbReference type="PROSITE" id="PS50011">
    <property type="entry name" value="PROTEIN_KINASE_DOM"/>
    <property type="match status" value="1"/>
</dbReference>
<evidence type="ECO:0000313" key="24">
    <source>
        <dbReference type="Proteomes" id="UP000749559"/>
    </source>
</evidence>
<dbReference type="SMART" id="SM00219">
    <property type="entry name" value="TyrKc"/>
    <property type="match status" value="1"/>
</dbReference>
<dbReference type="PANTHER" id="PTHR22625">
    <property type="entry name" value="PLEXIN"/>
    <property type="match status" value="1"/>
</dbReference>
<dbReference type="SUPFAM" id="SSF56112">
    <property type="entry name" value="Protein kinase-like (PK-like)"/>
    <property type="match status" value="1"/>
</dbReference>
<dbReference type="InterPro" id="IPR017441">
    <property type="entry name" value="Protein_kinase_ATP_BS"/>
</dbReference>
<dbReference type="SMART" id="SM00429">
    <property type="entry name" value="IPT"/>
    <property type="match status" value="2"/>
</dbReference>
<dbReference type="EC" id="2.7.10.1" evidence="3"/>
<dbReference type="Gene3D" id="2.130.10.10">
    <property type="entry name" value="YVTN repeat-like/Quinoprotein amine dehydrogenase"/>
    <property type="match status" value="1"/>
</dbReference>
<dbReference type="Gene3D" id="3.30.1680.10">
    <property type="entry name" value="ligand-binding face of the semaphorins, domain 2"/>
    <property type="match status" value="1"/>
</dbReference>
<evidence type="ECO:0000256" key="8">
    <source>
        <dbReference type="ARBA" id="ARBA00022843"/>
    </source>
</evidence>
<dbReference type="Pfam" id="PF01437">
    <property type="entry name" value="PSI"/>
    <property type="match status" value="1"/>
</dbReference>
<protein>
    <recommendedName>
        <fullName evidence="4">Hepatocyte growth factor receptor</fullName>
        <ecNumber evidence="3">2.7.10.1</ecNumber>
    </recommendedName>
    <alternativeName>
        <fullName evidence="17">HGF/SF receptor</fullName>
    </alternativeName>
    <alternativeName>
        <fullName evidence="16">Proto-oncogene c-Met</fullName>
    </alternativeName>
    <alternativeName>
        <fullName evidence="14">Scatter factor receptor</fullName>
    </alternativeName>
    <alternativeName>
        <fullName evidence="15">Tyrosine-protein kinase Met</fullName>
    </alternativeName>
</protein>
<dbReference type="Pfam" id="PF01403">
    <property type="entry name" value="Sema"/>
    <property type="match status" value="1"/>
</dbReference>
<organism evidence="23 24">
    <name type="scientific">Owenia fusiformis</name>
    <name type="common">Polychaete worm</name>
    <dbReference type="NCBI Taxonomy" id="6347"/>
    <lineage>
        <taxon>Eukaryota</taxon>
        <taxon>Metazoa</taxon>
        <taxon>Spiralia</taxon>
        <taxon>Lophotrochozoa</taxon>
        <taxon>Annelida</taxon>
        <taxon>Polychaeta</taxon>
        <taxon>Sedentaria</taxon>
        <taxon>Canalipalpata</taxon>
        <taxon>Sabellida</taxon>
        <taxon>Oweniida</taxon>
        <taxon>Oweniidae</taxon>
        <taxon>Owenia</taxon>
    </lineage>
</organism>
<dbReference type="Gene3D" id="1.10.510.10">
    <property type="entry name" value="Transferase(Phosphotransferase) domain 1"/>
    <property type="match status" value="1"/>
</dbReference>
<evidence type="ECO:0000256" key="20">
    <source>
        <dbReference type="SAM" id="MobiDB-lite"/>
    </source>
</evidence>
<evidence type="ECO:0000256" key="1">
    <source>
        <dbReference type="ARBA" id="ARBA00004167"/>
    </source>
</evidence>
<evidence type="ECO:0000256" key="13">
    <source>
        <dbReference type="ARBA" id="ARBA00023180"/>
    </source>
</evidence>
<dbReference type="PRINTS" id="PR00109">
    <property type="entry name" value="TYRKINASE"/>
</dbReference>
<evidence type="ECO:0000256" key="16">
    <source>
        <dbReference type="ARBA" id="ARBA00033117"/>
    </source>
</evidence>
<dbReference type="EMBL" id="CAIIXF020000005">
    <property type="protein sequence ID" value="CAH1783578.1"/>
    <property type="molecule type" value="Genomic_DNA"/>
</dbReference>
<dbReference type="SUPFAM" id="SSF103575">
    <property type="entry name" value="Plexin repeat"/>
    <property type="match status" value="1"/>
</dbReference>
<evidence type="ECO:0000256" key="6">
    <source>
        <dbReference type="ARBA" id="ARBA00022729"/>
    </source>
</evidence>
<evidence type="ECO:0000256" key="4">
    <source>
        <dbReference type="ARBA" id="ARBA00019839"/>
    </source>
</evidence>
<evidence type="ECO:0000256" key="15">
    <source>
        <dbReference type="ARBA" id="ARBA00033031"/>
    </source>
</evidence>
<evidence type="ECO:0000256" key="7">
    <source>
        <dbReference type="ARBA" id="ARBA00022737"/>
    </source>
</evidence>
<reference evidence="23" key="1">
    <citation type="submission" date="2022-03" db="EMBL/GenBank/DDBJ databases">
        <authorList>
            <person name="Martin C."/>
        </authorList>
    </citation>
    <scope>NUCLEOTIDE SEQUENCE</scope>
</reference>
<dbReference type="SMART" id="SM00423">
    <property type="entry name" value="PSI"/>
    <property type="match status" value="1"/>
</dbReference>
<keyword evidence="5 21" id="KW-0812">Transmembrane</keyword>
<dbReference type="InterPro" id="IPR001627">
    <property type="entry name" value="Semap_dom"/>
</dbReference>
<dbReference type="GO" id="GO:0002116">
    <property type="term" value="C:semaphorin receptor complex"/>
    <property type="evidence" value="ECO:0007669"/>
    <property type="project" value="TreeGrafter"/>
</dbReference>
<dbReference type="InterPro" id="IPR014756">
    <property type="entry name" value="Ig_E-set"/>
</dbReference>
<feature type="compositionally biased region" description="Polar residues" evidence="20">
    <location>
        <begin position="816"/>
        <end position="829"/>
    </location>
</feature>
<feature type="signal peptide" evidence="22">
    <location>
        <begin position="1"/>
        <end position="26"/>
    </location>
</feature>
<keyword evidence="6 22" id="KW-0732">Signal</keyword>
<dbReference type="GO" id="GO:0030334">
    <property type="term" value="P:regulation of cell migration"/>
    <property type="evidence" value="ECO:0007669"/>
    <property type="project" value="TreeGrafter"/>
</dbReference>
<dbReference type="FunFam" id="1.10.510.10:FF:000743">
    <property type="entry name" value="Predicted protein"/>
    <property type="match status" value="1"/>
</dbReference>
<evidence type="ECO:0000256" key="21">
    <source>
        <dbReference type="SAM" id="Phobius"/>
    </source>
</evidence>
<evidence type="ECO:0000256" key="5">
    <source>
        <dbReference type="ARBA" id="ARBA00022692"/>
    </source>
</evidence>
<dbReference type="PANTHER" id="PTHR22625:SF70">
    <property type="entry name" value="PLEXIN A, ISOFORM A"/>
    <property type="match status" value="1"/>
</dbReference>
<keyword evidence="12" id="KW-0675">Receptor</keyword>
<evidence type="ECO:0000256" key="22">
    <source>
        <dbReference type="SAM" id="SignalP"/>
    </source>
</evidence>
<dbReference type="InterPro" id="IPR001245">
    <property type="entry name" value="Ser-Thr/Tyr_kinase_cat_dom"/>
</dbReference>
<name>A0A8J1T819_OWEFU</name>
<evidence type="ECO:0000256" key="10">
    <source>
        <dbReference type="ARBA" id="ARBA00023136"/>
    </source>
</evidence>
<accession>A0A8J1T819</accession>
<keyword evidence="11" id="KW-1015">Disulfide bond</keyword>
<dbReference type="GO" id="GO:0017154">
    <property type="term" value="F:semaphorin receptor activity"/>
    <property type="evidence" value="ECO:0007669"/>
    <property type="project" value="InterPro"/>
</dbReference>
<evidence type="ECO:0000256" key="11">
    <source>
        <dbReference type="ARBA" id="ARBA00023157"/>
    </source>
</evidence>
<dbReference type="OrthoDB" id="6417648at2759"/>
<evidence type="ECO:0000256" key="9">
    <source>
        <dbReference type="ARBA" id="ARBA00022989"/>
    </source>
</evidence>
<evidence type="ECO:0000313" key="23">
    <source>
        <dbReference type="EMBL" id="CAH1783578.1"/>
    </source>
</evidence>
<comment type="caution">
    <text evidence="18">Lacks conserved residue(s) required for the propagation of feature annotation.</text>
</comment>
<dbReference type="InterPro" id="IPR002165">
    <property type="entry name" value="Plexin_repeat"/>
</dbReference>
<proteinExistence type="inferred from homology"/>
<keyword evidence="13" id="KW-0325">Glycoprotein</keyword>
<dbReference type="Pfam" id="PF07714">
    <property type="entry name" value="PK_Tyr_Ser-Thr"/>
    <property type="match status" value="1"/>
</dbReference>
<dbReference type="InterPro" id="IPR000719">
    <property type="entry name" value="Prot_kinase_dom"/>
</dbReference>
<feature type="binding site" evidence="19">
    <location>
        <position position="1122"/>
    </location>
    <ligand>
        <name>ATP</name>
        <dbReference type="ChEBI" id="CHEBI:30616"/>
    </ligand>
</feature>
<dbReference type="SMART" id="SM00630">
    <property type="entry name" value="Sema"/>
    <property type="match status" value="1"/>
</dbReference>
<dbReference type="InterPro" id="IPR031148">
    <property type="entry name" value="Plexin"/>
</dbReference>
<dbReference type="SUPFAM" id="SSF101912">
    <property type="entry name" value="Sema domain"/>
    <property type="match status" value="1"/>
</dbReference>
<dbReference type="InterPro" id="IPR016201">
    <property type="entry name" value="PSI"/>
</dbReference>
<sequence length="1396" mass="155984">MMSVFEELVFMWICSCAIYLSNGTLTLPNHNVGLNHGPITQVLIDEHSGRVFLGGRNTIFQLTVDLHQERAVVLGPVSENKQCLPFPAPCNFTRSEQDTQVKILELHKKLRKLLVCGDKHQGMCTVHDKNNIEHMNSMSNENPVNFLASQKSVFGFFGTGTSLGGHDDILYLGQTYDGRPMEYASLAVSSRTLRQLQNGTYITRFHMHDNTFGFSGRDIHPTLKHNFIVDYIYGFEHQGFVYFLTIQPYKAEDRDTDLLGTPSQDVQTRLVRICKEDPFYWSYVEVPLDCSVDGEIYDIAQGGYLGTSGTKLKESFSNNYSGDILTVSFGKKLDDSRKTDTSKGSAICVFSMDIIRKKFASVQRTCFGGTGETIPWIVGGNKPCEYKSYILPTITETWCGGMDRGGSVNSGIQGGRLRKRARLTVTSTVTGIVTSQYNRRTFAMLGTQDGKLLKAFIDKDTDGPSNEAYMTYSIDPAYPVERDMALSPGNDSLYVLTGPMVTKFPVHSCKVYNSCASCVTTPDPLNCGWCEDMCTRKAECGHKIWTQESCKPVVHGFEPKSGPLYGGTQVTIYGDGFGHNAQIEVTVATVICNLNKTAHRTTNQIVCSTGPADEEIDREVRVKVVDKTKTDFTYNIEGFGDSGKEAFDYKRPSVKGFSPTMGPVSGGTNITVTGENLNIGSSQQVTLGLGVAECIIYNISSSLIQCTTPLWVNASSGSAVTEGKVSVVIDRTPLPFEGTFTVTPDPTISHVKRFSSFSSGGIPIQILGSNLHVVQHPRMAIFTPSDPVHHVSDCQPNFNGTFMICPAPSIKPMSPRQPSSSRAPYTTNPVRRDRSINIPRQDQVINNARKDQSINKTNGPIMYQMYFIMDGVENLRNFSSIAPDMSLIMYYPDPVFYKFPEEGNIRRFHLEETHLDIKGANLNNAAIISDFTVTLGNDRCIVTSLSPTVLMCHPSRRPSQISQNEPKRKVEVIVGNLHFNIGHLEYYSGGRGVHLAAVVVPVIVFLIFFTILIIICCVLHKNRKWPFKPTLNDLQVVEFHANIENMYETTVPGRRANIPTVGALRSVVGEEEPLLGDDDIRLMIDREDLILGEVLGKGHFGCVYKGSLRVQDEKADRMVAVKTLHEDNNITDEALRTFLKEALIMKDFNHPHVLTLLGLCLNPGEMPLVVLPFMSHGDVLSYIRDEKNSPTVKSLLEFGVEIASGMSYLAKLKFVHRDLAARNCMLDEDMKVKVADFGLSRDVYERDYYSSDNKKTKLPVKWLALESMEKGVYSERSDVWSYGVCLWELMTRGVSPYPEVDGWDMVRYLKSGRRLPQPTYCPNELYRIMYDCWNPKPKARPTFDELHDMVANLITNLQRDTERFRVKTDVTYVNIPSLTSDHYSMAGATQSEDEAD</sequence>
<evidence type="ECO:0000256" key="3">
    <source>
        <dbReference type="ARBA" id="ARBA00011902"/>
    </source>
</evidence>
<keyword evidence="10 21" id="KW-0472">Membrane</keyword>
<dbReference type="Gene3D" id="3.30.200.20">
    <property type="entry name" value="Phosphorylase Kinase, domain 1"/>
    <property type="match status" value="1"/>
</dbReference>
<dbReference type="InterPro" id="IPR020635">
    <property type="entry name" value="Tyr_kinase_cat_dom"/>
</dbReference>
<dbReference type="PROSITE" id="PS51004">
    <property type="entry name" value="SEMA"/>
    <property type="match status" value="1"/>
</dbReference>
<evidence type="ECO:0000256" key="12">
    <source>
        <dbReference type="ARBA" id="ARBA00023170"/>
    </source>
</evidence>
<feature type="transmembrane region" description="Helical" evidence="21">
    <location>
        <begin position="995"/>
        <end position="1019"/>
    </location>
</feature>
<keyword evidence="24" id="KW-1185">Reference proteome</keyword>
<evidence type="ECO:0000256" key="2">
    <source>
        <dbReference type="ARBA" id="ARBA00010297"/>
    </source>
</evidence>
<comment type="similarity">
    <text evidence="2">Belongs to the plexin family.</text>
</comment>
<comment type="caution">
    <text evidence="23">The sequence shown here is derived from an EMBL/GenBank/DDBJ whole genome shotgun (WGS) entry which is preliminary data.</text>
</comment>
<dbReference type="SMART" id="SM00220">
    <property type="entry name" value="S_TKc"/>
    <property type="match status" value="1"/>
</dbReference>
<dbReference type="InterPro" id="IPR036352">
    <property type="entry name" value="Semap_dom_sf"/>
</dbReference>
<dbReference type="PROSITE" id="PS00109">
    <property type="entry name" value="PROTEIN_KINASE_TYR"/>
    <property type="match status" value="1"/>
</dbReference>
<comment type="subcellular location">
    <subcellularLocation>
        <location evidence="1">Membrane</location>
        <topology evidence="1">Single-pass membrane protein</topology>
    </subcellularLocation>
</comment>
<feature type="chain" id="PRO_5043859883" description="Hepatocyte growth factor receptor" evidence="22">
    <location>
        <begin position="27"/>
        <end position="1396"/>
    </location>
</feature>
<keyword evidence="9 21" id="KW-1133">Transmembrane helix</keyword>
<gene>
    <name evidence="23" type="ORF">OFUS_LOCUS9906</name>
</gene>
<keyword evidence="19" id="KW-0547">Nucleotide-binding</keyword>
<keyword evidence="8" id="KW-0832">Ubl conjugation</keyword>
<dbReference type="InterPro" id="IPR015943">
    <property type="entry name" value="WD40/YVTN_repeat-like_dom_sf"/>
</dbReference>
<dbReference type="GO" id="GO:0005886">
    <property type="term" value="C:plasma membrane"/>
    <property type="evidence" value="ECO:0007669"/>
    <property type="project" value="TreeGrafter"/>
</dbReference>
<dbReference type="GO" id="GO:0005524">
    <property type="term" value="F:ATP binding"/>
    <property type="evidence" value="ECO:0007669"/>
    <property type="project" value="UniProtKB-UniRule"/>
</dbReference>
<dbReference type="PROSITE" id="PS00107">
    <property type="entry name" value="PROTEIN_KINASE_ATP"/>
    <property type="match status" value="1"/>
</dbReference>
<dbReference type="GO" id="GO:0004714">
    <property type="term" value="F:transmembrane receptor protein tyrosine kinase activity"/>
    <property type="evidence" value="ECO:0007669"/>
    <property type="project" value="UniProtKB-EC"/>
</dbReference>
<evidence type="ECO:0000256" key="17">
    <source>
        <dbReference type="ARBA" id="ARBA00033136"/>
    </source>
</evidence>
<dbReference type="InterPro" id="IPR013783">
    <property type="entry name" value="Ig-like_fold"/>
</dbReference>
<dbReference type="Gene3D" id="2.60.40.10">
    <property type="entry name" value="Immunoglobulins"/>
    <property type="match status" value="2"/>
</dbReference>
<dbReference type="Pfam" id="PF01833">
    <property type="entry name" value="TIG"/>
    <property type="match status" value="2"/>
</dbReference>
<dbReference type="CDD" id="cd00603">
    <property type="entry name" value="IPT_PCSR"/>
    <property type="match status" value="2"/>
</dbReference>
<dbReference type="InterPro" id="IPR011009">
    <property type="entry name" value="Kinase-like_dom_sf"/>
</dbReference>
<keyword evidence="7" id="KW-0677">Repeat</keyword>